<evidence type="ECO:0008006" key="3">
    <source>
        <dbReference type="Google" id="ProtNLM"/>
    </source>
</evidence>
<comment type="caution">
    <text evidence="1">The sequence shown here is derived from an EMBL/GenBank/DDBJ whole genome shotgun (WGS) entry which is preliminary data.</text>
</comment>
<dbReference type="GO" id="GO:0004842">
    <property type="term" value="F:ubiquitin-protein transferase activity"/>
    <property type="evidence" value="ECO:0007669"/>
    <property type="project" value="InterPro"/>
</dbReference>
<dbReference type="AlphaFoldDB" id="X6LYK0"/>
<gene>
    <name evidence="1" type="ORF">RFI_30986</name>
</gene>
<reference evidence="1 2" key="1">
    <citation type="journal article" date="2013" name="Curr. Biol.">
        <title>The Genome of the Foraminiferan Reticulomyxa filosa.</title>
        <authorList>
            <person name="Glockner G."/>
            <person name="Hulsmann N."/>
            <person name="Schleicher M."/>
            <person name="Noegel A.A."/>
            <person name="Eichinger L."/>
            <person name="Gallinger C."/>
            <person name="Pawlowski J."/>
            <person name="Sierra R."/>
            <person name="Euteneuer U."/>
            <person name="Pillet L."/>
            <person name="Moustafa A."/>
            <person name="Platzer M."/>
            <person name="Groth M."/>
            <person name="Szafranski K."/>
            <person name="Schliwa M."/>
        </authorList>
    </citation>
    <scope>NUCLEOTIDE SEQUENCE [LARGE SCALE GENOMIC DNA]</scope>
</reference>
<dbReference type="PANTHER" id="PTHR22605:SF1">
    <property type="entry name" value="RZ-TYPE DOMAIN-CONTAINING PROTEIN"/>
    <property type="match status" value="1"/>
</dbReference>
<dbReference type="GO" id="GO:0016887">
    <property type="term" value="F:ATP hydrolysis activity"/>
    <property type="evidence" value="ECO:0007669"/>
    <property type="project" value="InterPro"/>
</dbReference>
<organism evidence="1 2">
    <name type="scientific">Reticulomyxa filosa</name>
    <dbReference type="NCBI Taxonomy" id="46433"/>
    <lineage>
        <taxon>Eukaryota</taxon>
        <taxon>Sar</taxon>
        <taxon>Rhizaria</taxon>
        <taxon>Retaria</taxon>
        <taxon>Foraminifera</taxon>
        <taxon>Monothalamids</taxon>
        <taxon>Reticulomyxidae</taxon>
        <taxon>Reticulomyxa</taxon>
    </lineage>
</organism>
<dbReference type="Gene3D" id="3.40.50.300">
    <property type="entry name" value="P-loop containing nucleotide triphosphate hydrolases"/>
    <property type="match status" value="1"/>
</dbReference>
<dbReference type="PANTHER" id="PTHR22605">
    <property type="entry name" value="RZ-TYPE DOMAIN-CONTAINING PROTEIN"/>
    <property type="match status" value="1"/>
</dbReference>
<sequence>MIQIITTNCPKIAQASPLQQTAFYKYLFNQFAPLVDNFFLRNKDKESQEWPLRFKHEITKSIIEMGIDLSSQLYERRNMYNRNESEGEDEFYLCKKWQVSQDFLYLVNQDNQNNLGTISILTNNAKSVSQENIWKISTKIAEKDKKTESLLRIVGTKETSWAKIKVELWGMEFMPKELEKEQTMIENIKIGEFRDYVLTYDNMLKMIAIYLRIQSNIPIILMGETGCGKTLLIKFLAKVAN</sequence>
<dbReference type="EMBL" id="ASPP01027167">
    <property type="protein sequence ID" value="ETO06406.1"/>
    <property type="molecule type" value="Genomic_DNA"/>
</dbReference>
<evidence type="ECO:0000313" key="2">
    <source>
        <dbReference type="Proteomes" id="UP000023152"/>
    </source>
</evidence>
<name>X6LYK0_RETFI</name>
<dbReference type="Proteomes" id="UP000023152">
    <property type="component" value="Unassembled WGS sequence"/>
</dbReference>
<keyword evidence="2" id="KW-1185">Reference proteome</keyword>
<dbReference type="InterPro" id="IPR027417">
    <property type="entry name" value="P-loop_NTPase"/>
</dbReference>
<dbReference type="OrthoDB" id="2400221at2759"/>
<proteinExistence type="predicted"/>
<dbReference type="SUPFAM" id="SSF52540">
    <property type="entry name" value="P-loop containing nucleoside triphosphate hydrolases"/>
    <property type="match status" value="1"/>
</dbReference>
<evidence type="ECO:0000313" key="1">
    <source>
        <dbReference type="EMBL" id="ETO06406.1"/>
    </source>
</evidence>
<protein>
    <recommendedName>
        <fullName evidence="3">ATPase dynein-related AAA domain-containing protein</fullName>
    </recommendedName>
</protein>
<feature type="non-terminal residue" evidence="1">
    <location>
        <position position="241"/>
    </location>
</feature>
<accession>X6LYK0</accession>
<dbReference type="InterPro" id="IPR031248">
    <property type="entry name" value="RNF213"/>
</dbReference>